<dbReference type="EMBL" id="SWVK01000011">
    <property type="protein sequence ID" value="NFN35338.1"/>
    <property type="molecule type" value="Genomic_DNA"/>
</dbReference>
<dbReference type="Pfam" id="PF02706">
    <property type="entry name" value="Wzz"/>
    <property type="match status" value="1"/>
</dbReference>
<evidence type="ECO:0000313" key="11">
    <source>
        <dbReference type="EMBL" id="NFN35338.1"/>
    </source>
</evidence>
<evidence type="ECO:0000256" key="5">
    <source>
        <dbReference type="ARBA" id="ARBA00022989"/>
    </source>
</evidence>
<reference evidence="12 13" key="1">
    <citation type="submission" date="2019-04" db="EMBL/GenBank/DDBJ databases">
        <title>Genome sequencing of Clostridium botulinum Groups I-IV and Clostridium butyricum.</title>
        <authorList>
            <person name="Brunt J."/>
            <person name="Van Vliet A.H.M."/>
            <person name="Stringer S.C."/>
            <person name="Carter A.T."/>
            <person name="Peck M.W."/>
        </authorList>
    </citation>
    <scope>NUCLEOTIDE SEQUENCE [LARGE SCALE GENOMIC DNA]</scope>
    <source>
        <strain evidence="10 13">1605</strain>
        <strain evidence="11 12">CB-K-33E</strain>
    </source>
</reference>
<evidence type="ECO:0000256" key="7">
    <source>
        <dbReference type="SAM" id="Phobius"/>
    </source>
</evidence>
<dbReference type="GO" id="GO:0005886">
    <property type="term" value="C:plasma membrane"/>
    <property type="evidence" value="ECO:0007669"/>
    <property type="project" value="UniProtKB-SubCell"/>
</dbReference>
<dbReference type="InterPro" id="IPR032807">
    <property type="entry name" value="GNVR"/>
</dbReference>
<dbReference type="AlphaFoldDB" id="A0A6B4PIU3"/>
<evidence type="ECO:0000313" key="10">
    <source>
        <dbReference type="EMBL" id="NFF87938.1"/>
    </source>
</evidence>
<evidence type="ECO:0000256" key="2">
    <source>
        <dbReference type="ARBA" id="ARBA00006683"/>
    </source>
</evidence>
<gene>
    <name evidence="10" type="ORF">FC774_08675</name>
    <name evidence="11" type="ORF">FDB51_09380</name>
</gene>
<evidence type="ECO:0000256" key="1">
    <source>
        <dbReference type="ARBA" id="ARBA00004651"/>
    </source>
</evidence>
<feature type="domain" description="Tyrosine-protein kinase G-rich" evidence="9">
    <location>
        <begin position="148"/>
        <end position="195"/>
    </location>
</feature>
<evidence type="ECO:0000256" key="6">
    <source>
        <dbReference type="ARBA" id="ARBA00023136"/>
    </source>
</evidence>
<dbReference type="InterPro" id="IPR050445">
    <property type="entry name" value="Bact_polysacc_biosynth/exp"/>
</dbReference>
<dbReference type="Pfam" id="PF13807">
    <property type="entry name" value="GNVR"/>
    <property type="match status" value="1"/>
</dbReference>
<dbReference type="GO" id="GO:0004713">
    <property type="term" value="F:protein tyrosine kinase activity"/>
    <property type="evidence" value="ECO:0007669"/>
    <property type="project" value="TreeGrafter"/>
</dbReference>
<evidence type="ECO:0000313" key="12">
    <source>
        <dbReference type="Proteomes" id="UP000473681"/>
    </source>
</evidence>
<dbReference type="PANTHER" id="PTHR32309">
    <property type="entry name" value="TYROSINE-PROTEIN KINASE"/>
    <property type="match status" value="1"/>
</dbReference>
<dbReference type="PANTHER" id="PTHR32309:SF13">
    <property type="entry name" value="FERRIC ENTEROBACTIN TRANSPORT PROTEIN FEPE"/>
    <property type="match status" value="1"/>
</dbReference>
<comment type="caution">
    <text evidence="10">The sequence shown here is derived from an EMBL/GenBank/DDBJ whole genome shotgun (WGS) entry which is preliminary data.</text>
</comment>
<protein>
    <submittedName>
        <fullName evidence="10">Capsular biosynthesis protein</fullName>
    </submittedName>
</protein>
<dbReference type="EMBL" id="SWOV01000018">
    <property type="protein sequence ID" value="NFF87938.1"/>
    <property type="molecule type" value="Genomic_DNA"/>
</dbReference>
<keyword evidence="5 7" id="KW-1133">Transmembrane helix</keyword>
<organism evidence="10 13">
    <name type="scientific">Clostridium botulinum</name>
    <dbReference type="NCBI Taxonomy" id="1491"/>
    <lineage>
        <taxon>Bacteria</taxon>
        <taxon>Bacillati</taxon>
        <taxon>Bacillota</taxon>
        <taxon>Clostridia</taxon>
        <taxon>Eubacteriales</taxon>
        <taxon>Clostridiaceae</taxon>
        <taxon>Clostridium</taxon>
    </lineage>
</organism>
<keyword evidence="3" id="KW-1003">Cell membrane</keyword>
<keyword evidence="4 7" id="KW-0812">Transmembrane</keyword>
<feature type="transmembrane region" description="Helical" evidence="7">
    <location>
        <begin position="176"/>
        <end position="196"/>
    </location>
</feature>
<name>A0A6B4PIU3_CLOBO</name>
<evidence type="ECO:0000313" key="13">
    <source>
        <dbReference type="Proteomes" id="UP000476820"/>
    </source>
</evidence>
<feature type="domain" description="Polysaccharide chain length determinant N-terminal" evidence="8">
    <location>
        <begin position="8"/>
        <end position="94"/>
    </location>
</feature>
<evidence type="ECO:0000259" key="9">
    <source>
        <dbReference type="Pfam" id="PF13807"/>
    </source>
</evidence>
<dbReference type="Proteomes" id="UP000476820">
    <property type="component" value="Unassembled WGS sequence"/>
</dbReference>
<evidence type="ECO:0000256" key="4">
    <source>
        <dbReference type="ARBA" id="ARBA00022692"/>
    </source>
</evidence>
<comment type="similarity">
    <text evidence="2">Belongs to the CpsC/CapA family.</text>
</comment>
<evidence type="ECO:0000259" key="8">
    <source>
        <dbReference type="Pfam" id="PF02706"/>
    </source>
</evidence>
<proteinExistence type="inferred from homology"/>
<accession>A0A6B4PIU3</accession>
<sequence length="228" mass="25713">MNEEVIRIEDIVDVLKKRWKMILSITIIATVFSAIISFFVISPKYQANTKLFIGKENTESQVQNYNSNDVQMYQKLLKTYAEVIQTNDLVEKAIGSEDLKLESSKILKNLTVTPRADTQILEISYTNTDPIVAKDVVKLITTQFVQSATELISNGNVKVIEEVRTPEQPVSPNKKLNIAIAFLLGLMISVGLSFLIEFMDNTFKTKEQVENILELPVIGVIPNDVNFN</sequence>
<feature type="transmembrane region" description="Helical" evidence="7">
    <location>
        <begin position="21"/>
        <end position="41"/>
    </location>
</feature>
<keyword evidence="6 7" id="KW-0472">Membrane</keyword>
<dbReference type="InterPro" id="IPR003856">
    <property type="entry name" value="LPS_length_determ_N"/>
</dbReference>
<evidence type="ECO:0000256" key="3">
    <source>
        <dbReference type="ARBA" id="ARBA00022475"/>
    </source>
</evidence>
<dbReference type="RefSeq" id="WP_061298015.1">
    <property type="nucleotide sequence ID" value="NZ_LFPA01000137.1"/>
</dbReference>
<dbReference type="Proteomes" id="UP000473681">
    <property type="component" value="Unassembled WGS sequence"/>
</dbReference>
<comment type="subcellular location">
    <subcellularLocation>
        <location evidence="1">Cell membrane</location>
        <topology evidence="1">Multi-pass membrane protein</topology>
    </subcellularLocation>
</comment>